<accession>A0AAV5NPV2</accession>
<dbReference type="EMBL" id="BSNX01000015">
    <property type="protein sequence ID" value="GLQ72468.1"/>
    <property type="molecule type" value="Genomic_DNA"/>
</dbReference>
<name>A0AAV5NPV2_9VIBR</name>
<organism evidence="1 2">
    <name type="scientific">Vibrio penaeicida</name>
    <dbReference type="NCBI Taxonomy" id="104609"/>
    <lineage>
        <taxon>Bacteria</taxon>
        <taxon>Pseudomonadati</taxon>
        <taxon>Pseudomonadota</taxon>
        <taxon>Gammaproteobacteria</taxon>
        <taxon>Vibrionales</taxon>
        <taxon>Vibrionaceae</taxon>
        <taxon>Vibrio</taxon>
    </lineage>
</organism>
<sequence length="152" mass="16825">MKKLALMAVLAVAGCAQQDRDANQVPWEKSTAQETIAGATVRMTVNLWLNKMPGIDGEQGLLLHGSLYLEGREDLPADLDASALIIKQGDLVQWVALESIDVRNHSGNRWEVAFSTDMPLSEIEDVDVGLQLVDVENTYWLTQEKVKVDSVY</sequence>
<comment type="caution">
    <text evidence="1">The sequence shown here is derived from an EMBL/GenBank/DDBJ whole genome shotgun (WGS) entry which is preliminary data.</text>
</comment>
<dbReference type="AlphaFoldDB" id="A0AAV5NPV2"/>
<proteinExistence type="predicted"/>
<reference evidence="2" key="1">
    <citation type="journal article" date="2019" name="Int. J. Syst. Evol. Microbiol.">
        <title>The Global Catalogue of Microorganisms (GCM) 10K type strain sequencing project: providing services to taxonomists for standard genome sequencing and annotation.</title>
        <authorList>
            <consortium name="The Broad Institute Genomics Platform"/>
            <consortium name="The Broad Institute Genome Sequencing Center for Infectious Disease"/>
            <person name="Wu L."/>
            <person name="Ma J."/>
        </authorList>
    </citation>
    <scope>NUCLEOTIDE SEQUENCE [LARGE SCALE GENOMIC DNA]</scope>
    <source>
        <strain evidence="2">NBRC 15640</strain>
    </source>
</reference>
<evidence type="ECO:0008006" key="3">
    <source>
        <dbReference type="Google" id="ProtNLM"/>
    </source>
</evidence>
<dbReference type="PROSITE" id="PS51257">
    <property type="entry name" value="PROKAR_LIPOPROTEIN"/>
    <property type="match status" value="1"/>
</dbReference>
<dbReference type="RefSeq" id="WP_126608528.1">
    <property type="nucleotide sequence ID" value="NZ_AP025144.1"/>
</dbReference>
<evidence type="ECO:0000313" key="2">
    <source>
        <dbReference type="Proteomes" id="UP001156690"/>
    </source>
</evidence>
<keyword evidence="2" id="KW-1185">Reference proteome</keyword>
<protein>
    <recommendedName>
        <fullName evidence="3">DNA polymerase III subunit beta</fullName>
    </recommendedName>
</protein>
<dbReference type="Proteomes" id="UP001156690">
    <property type="component" value="Unassembled WGS sequence"/>
</dbReference>
<gene>
    <name evidence="1" type="ORF">GCM10007932_18280</name>
</gene>
<evidence type="ECO:0000313" key="1">
    <source>
        <dbReference type="EMBL" id="GLQ72468.1"/>
    </source>
</evidence>